<keyword evidence="5" id="KW-0325">Glycoprotein</keyword>
<comment type="subcellular location">
    <subcellularLocation>
        <location evidence="1">Membrane</location>
        <topology evidence="1">Multi-pass membrane protein</topology>
    </subcellularLocation>
</comment>
<evidence type="ECO:0000256" key="7">
    <source>
        <dbReference type="SAM" id="Phobius"/>
    </source>
</evidence>
<name>A0AAV8Z1M3_9CUCU</name>
<gene>
    <name evidence="10" type="ORF">NQ318_001962</name>
</gene>
<evidence type="ECO:0000256" key="3">
    <source>
        <dbReference type="ARBA" id="ARBA00022989"/>
    </source>
</evidence>
<dbReference type="InterPro" id="IPR053880">
    <property type="entry name" value="GPR180-like_N"/>
</dbReference>
<feature type="transmembrane region" description="Helical" evidence="7">
    <location>
        <begin position="426"/>
        <end position="452"/>
    </location>
</feature>
<reference evidence="10" key="1">
    <citation type="journal article" date="2023" name="Insect Mol. Biol.">
        <title>Genome sequencing provides insights into the evolution of gene families encoding plant cell wall-degrading enzymes in longhorned beetles.</title>
        <authorList>
            <person name="Shin N.R."/>
            <person name="Okamura Y."/>
            <person name="Kirsch R."/>
            <person name="Pauchet Y."/>
        </authorList>
    </citation>
    <scope>NUCLEOTIDE SEQUENCE</scope>
    <source>
        <strain evidence="10">AMC_N1</strain>
    </source>
</reference>
<evidence type="ECO:0000259" key="9">
    <source>
        <dbReference type="Pfam" id="PF21892"/>
    </source>
</evidence>
<feature type="transmembrane region" description="Helical" evidence="7">
    <location>
        <begin position="396"/>
        <end position="414"/>
    </location>
</feature>
<feature type="transmembrane region" description="Helical" evidence="7">
    <location>
        <begin position="464"/>
        <end position="485"/>
    </location>
</feature>
<dbReference type="GO" id="GO:0016020">
    <property type="term" value="C:membrane"/>
    <property type="evidence" value="ECO:0007669"/>
    <property type="project" value="UniProtKB-SubCell"/>
</dbReference>
<dbReference type="Proteomes" id="UP001162162">
    <property type="component" value="Unassembled WGS sequence"/>
</dbReference>
<feature type="transmembrane region" description="Helical" evidence="7">
    <location>
        <begin position="286"/>
        <end position="308"/>
    </location>
</feature>
<keyword evidence="2 7" id="KW-0812">Transmembrane</keyword>
<keyword evidence="11" id="KW-1185">Reference proteome</keyword>
<feature type="region of interest" description="Disordered" evidence="6">
    <location>
        <begin position="602"/>
        <end position="635"/>
    </location>
</feature>
<feature type="transmembrane region" description="Helical" evidence="7">
    <location>
        <begin position="353"/>
        <end position="376"/>
    </location>
</feature>
<proteinExistence type="predicted"/>
<accession>A0AAV8Z1M3</accession>
<dbReference type="EMBL" id="JAPWTK010000020">
    <property type="protein sequence ID" value="KAJ8957962.1"/>
    <property type="molecule type" value="Genomic_DNA"/>
</dbReference>
<feature type="domain" description="GPR180-like N-terminal" evidence="9">
    <location>
        <begin position="186"/>
        <end position="225"/>
    </location>
</feature>
<evidence type="ECO:0000256" key="2">
    <source>
        <dbReference type="ARBA" id="ARBA00022692"/>
    </source>
</evidence>
<sequence>MQRIDRNSLRALAGSVSGSCVEKEALLNIKQNQIVNLTTRHLELSGCSFLRQITTMTPSPRYTISVPTLITKKNGKKPEAKESNFSITSAVTTEETPTMESSTALFNTYFESTATTDNDITRFYTTENLLEETSIATTSENALSESDYGSTTTHVTTEFFDGVEESRKPPIKKRSIPSKLTVRRYTQRSRTIVCHQARRFRSSRERWWFIAISNCNGTRGIDIKYRLLMTNGPPGDYWHEHFSADEFYILPVLMAFSVAYSFLTLAVVMCSIELRSRQLLHTTYKIFVASDLLQFFGILFESICYLKYAVSGVPAVKVKRFGAVLIGASETCFLLLLLLLAKGYTITRGRLPLPASIKLTIFMCLYTVTYMSIFIYEAKVFDPGEVLYLYESPAGYSLITLRVVAWCMFIYSTIFTIQHYPEKANFYFPFNVFGTIWFLAGPAFILSANTYIDKWVRESVVCAVLHFITFGGHLMFLILTMPSVANKNFPYHVRTTQIGVMEMAGNGTGNYNIDQFSHHVYEPTTTIQEETVIIPLTKRTEEIFEDMYKQRALQKNITNEEDNDELPINYRDPVIDNVLSWSVAKNVSTLELPAFQRVQYRRSTTSTNSRMSDDSNQNGILSGNRPFSPVSSNRTPKGNFDDYVKEVPVELFTVSKMVVTKSNKARVDIESE</sequence>
<feature type="compositionally biased region" description="Low complexity" evidence="6">
    <location>
        <begin position="602"/>
        <end position="616"/>
    </location>
</feature>
<evidence type="ECO:0000256" key="1">
    <source>
        <dbReference type="ARBA" id="ARBA00004141"/>
    </source>
</evidence>
<evidence type="ECO:0000256" key="6">
    <source>
        <dbReference type="SAM" id="MobiDB-lite"/>
    </source>
</evidence>
<dbReference type="PANTHER" id="PTHR23252">
    <property type="entry name" value="INTIMAL THICKNESS RECEPTOR-RELATED"/>
    <property type="match status" value="1"/>
</dbReference>
<evidence type="ECO:0000256" key="4">
    <source>
        <dbReference type="ARBA" id="ARBA00023136"/>
    </source>
</evidence>
<dbReference type="InterPro" id="IPR047831">
    <property type="entry name" value="GPR180/TMEM145"/>
</dbReference>
<dbReference type="Pfam" id="PF21892">
    <property type="entry name" value="TMEM145_N"/>
    <property type="match status" value="1"/>
</dbReference>
<dbReference type="GO" id="GO:0019236">
    <property type="term" value="P:response to pheromone"/>
    <property type="evidence" value="ECO:0007669"/>
    <property type="project" value="InterPro"/>
</dbReference>
<evidence type="ECO:0000313" key="10">
    <source>
        <dbReference type="EMBL" id="KAJ8957962.1"/>
    </source>
</evidence>
<feature type="transmembrane region" description="Helical" evidence="7">
    <location>
        <begin position="320"/>
        <end position="341"/>
    </location>
</feature>
<feature type="transmembrane region" description="Helical" evidence="7">
    <location>
        <begin position="247"/>
        <end position="274"/>
    </location>
</feature>
<dbReference type="GO" id="GO:0007186">
    <property type="term" value="P:G protein-coupled receptor signaling pathway"/>
    <property type="evidence" value="ECO:0007669"/>
    <property type="project" value="InterPro"/>
</dbReference>
<dbReference type="InterPro" id="IPR019336">
    <property type="entry name" value="GPR180/TMEM145_TM"/>
</dbReference>
<dbReference type="PANTHER" id="PTHR23252:SF24">
    <property type="entry name" value="TRANSMEMBRANE PROTEIN 145"/>
    <property type="match status" value="1"/>
</dbReference>
<keyword evidence="4 7" id="KW-0472">Membrane</keyword>
<organism evidence="10 11">
    <name type="scientific">Aromia moschata</name>
    <dbReference type="NCBI Taxonomy" id="1265417"/>
    <lineage>
        <taxon>Eukaryota</taxon>
        <taxon>Metazoa</taxon>
        <taxon>Ecdysozoa</taxon>
        <taxon>Arthropoda</taxon>
        <taxon>Hexapoda</taxon>
        <taxon>Insecta</taxon>
        <taxon>Pterygota</taxon>
        <taxon>Neoptera</taxon>
        <taxon>Endopterygota</taxon>
        <taxon>Coleoptera</taxon>
        <taxon>Polyphaga</taxon>
        <taxon>Cucujiformia</taxon>
        <taxon>Chrysomeloidea</taxon>
        <taxon>Cerambycidae</taxon>
        <taxon>Cerambycinae</taxon>
        <taxon>Callichromatini</taxon>
        <taxon>Aromia</taxon>
    </lineage>
</organism>
<feature type="domain" description="GPR180/TMEM145 transmembrane" evidence="8">
    <location>
        <begin position="264"/>
        <end position="475"/>
    </location>
</feature>
<evidence type="ECO:0000256" key="5">
    <source>
        <dbReference type="ARBA" id="ARBA00023180"/>
    </source>
</evidence>
<keyword evidence="3 7" id="KW-1133">Transmembrane helix</keyword>
<protein>
    <recommendedName>
        <fullName evidence="12">Intimal thickness related receptor IRP domain-containing protein</fullName>
    </recommendedName>
</protein>
<evidence type="ECO:0000259" key="8">
    <source>
        <dbReference type="Pfam" id="PF10192"/>
    </source>
</evidence>
<evidence type="ECO:0008006" key="12">
    <source>
        <dbReference type="Google" id="ProtNLM"/>
    </source>
</evidence>
<comment type="caution">
    <text evidence="10">The sequence shown here is derived from an EMBL/GenBank/DDBJ whole genome shotgun (WGS) entry which is preliminary data.</text>
</comment>
<dbReference type="AlphaFoldDB" id="A0AAV8Z1M3"/>
<evidence type="ECO:0000313" key="11">
    <source>
        <dbReference type="Proteomes" id="UP001162162"/>
    </source>
</evidence>
<dbReference type="Pfam" id="PF10192">
    <property type="entry name" value="GPR180-TMEM145_TM"/>
    <property type="match status" value="1"/>
</dbReference>